<dbReference type="Proteomes" id="UP000748108">
    <property type="component" value="Unassembled WGS sequence"/>
</dbReference>
<accession>A0A947CZB3</accession>
<dbReference type="GO" id="GO:0003677">
    <property type="term" value="F:DNA binding"/>
    <property type="evidence" value="ECO:0007669"/>
    <property type="project" value="UniProtKB-KW"/>
</dbReference>
<feature type="domain" description="Cas12f1-like TNB" evidence="3">
    <location>
        <begin position="16"/>
        <end position="80"/>
    </location>
</feature>
<dbReference type="InterPro" id="IPR010095">
    <property type="entry name" value="Cas12f1-like_TNB"/>
</dbReference>
<feature type="compositionally biased region" description="Low complexity" evidence="2">
    <location>
        <begin position="141"/>
        <end position="152"/>
    </location>
</feature>
<evidence type="ECO:0000259" key="3">
    <source>
        <dbReference type="Pfam" id="PF07282"/>
    </source>
</evidence>
<evidence type="ECO:0000256" key="2">
    <source>
        <dbReference type="SAM" id="MobiDB-lite"/>
    </source>
</evidence>
<feature type="region of interest" description="Disordered" evidence="2">
    <location>
        <begin position="130"/>
        <end position="159"/>
    </location>
</feature>
<proteinExistence type="predicted"/>
<reference evidence="4" key="1">
    <citation type="journal article" date="2021" name="Microbiology">
        <title>Metagenomic Analysis of the Microbial Community in the Underground Coal Fire Area (Kemerovo Region, Russia) Revealed Predominance of Thermophilic Members of the Phyla Deinococcus-thermus, Aquificae, and Firmicutes.</title>
        <authorList>
            <person name="Kadnikov V."/>
            <person name="Mardanov A.V."/>
            <person name="Beletsky A.V."/>
            <person name="Karnachuk O.V."/>
            <person name="Ravin N.V."/>
        </authorList>
    </citation>
    <scope>NUCLEOTIDE SEQUENCE</scope>
    <source>
        <strain evidence="4">RBS10-49</strain>
    </source>
</reference>
<name>A0A947CZB3_HYDSH</name>
<dbReference type="Pfam" id="PF07282">
    <property type="entry name" value="Cas12f1-like_TNB"/>
    <property type="match status" value="1"/>
</dbReference>
<keyword evidence="1" id="KW-0238">DNA-binding</keyword>
<dbReference type="AlphaFoldDB" id="A0A947CZB3"/>
<sequence>MLKNDHLARHIADVGWGTFRALLEAKAKLRGVQLVKVNRFEPSSKMCSSCGHILPELPLSVRAWTCPACGAHHDRDENAAAGRKSRRRSPSWPLSSGVIMPVRRRSDGMPHPVLSLTRPGRFSLFHQRLHHQGEDRRTAIRGPAFRSSPRPSGGRGRRL</sequence>
<evidence type="ECO:0000256" key="1">
    <source>
        <dbReference type="ARBA" id="ARBA00023125"/>
    </source>
</evidence>
<comment type="caution">
    <text evidence="4">The sequence shown here is derived from an EMBL/GenBank/DDBJ whole genome shotgun (WGS) entry which is preliminary data.</text>
</comment>
<evidence type="ECO:0000313" key="4">
    <source>
        <dbReference type="EMBL" id="MBT9283212.1"/>
    </source>
</evidence>
<gene>
    <name evidence="4" type="ORF">KM312_11330</name>
</gene>
<feature type="region of interest" description="Disordered" evidence="2">
    <location>
        <begin position="76"/>
        <end position="97"/>
    </location>
</feature>
<dbReference type="EMBL" id="JAHHQF010000080">
    <property type="protein sequence ID" value="MBT9283212.1"/>
    <property type="molecule type" value="Genomic_DNA"/>
</dbReference>
<protein>
    <submittedName>
        <fullName evidence="4">Transposase</fullName>
    </submittedName>
</protein>
<evidence type="ECO:0000313" key="5">
    <source>
        <dbReference type="Proteomes" id="UP000748108"/>
    </source>
</evidence>
<organism evidence="4 5">
    <name type="scientific">Hydrogenibacillus schlegelii</name>
    <name type="common">Bacillus schlegelii</name>
    <dbReference type="NCBI Taxonomy" id="1484"/>
    <lineage>
        <taxon>Bacteria</taxon>
        <taxon>Bacillati</taxon>
        <taxon>Bacillota</taxon>
        <taxon>Bacilli</taxon>
        <taxon>Bacillales</taxon>
        <taxon>Bacillales Family X. Incertae Sedis</taxon>
        <taxon>Hydrogenibacillus</taxon>
    </lineage>
</organism>